<sequence length="108" mass="12221">MKRAAVLIRAATGNHVNVVFGFSRSLLHGVHALFAFDGVNDRTTLQEFPSHALLPRLFFCLRQNDSTKERLQWADIGLFIGQGRTNSGHCIGNYMRYRSTSRTLQIDI</sequence>
<protein>
    <submittedName>
        <fullName evidence="1">Uncharacterized protein</fullName>
    </submittedName>
</protein>
<accession>A0ABT1R9Y5</accession>
<name>A0ABT1R9Y5_9HYPH</name>
<evidence type="ECO:0000313" key="1">
    <source>
        <dbReference type="EMBL" id="MCQ4632005.1"/>
    </source>
</evidence>
<keyword evidence="2" id="KW-1185">Reference proteome</keyword>
<proteinExistence type="predicted"/>
<dbReference type="EMBL" id="WHSB02000006">
    <property type="protein sequence ID" value="MCQ4632005.1"/>
    <property type="molecule type" value="Genomic_DNA"/>
</dbReference>
<evidence type="ECO:0000313" key="2">
    <source>
        <dbReference type="Proteomes" id="UP000996601"/>
    </source>
</evidence>
<organism evidence="1 2">
    <name type="scientific">Shinella lacus</name>
    <dbReference type="NCBI Taxonomy" id="2654216"/>
    <lineage>
        <taxon>Bacteria</taxon>
        <taxon>Pseudomonadati</taxon>
        <taxon>Pseudomonadota</taxon>
        <taxon>Alphaproteobacteria</taxon>
        <taxon>Hyphomicrobiales</taxon>
        <taxon>Rhizobiaceae</taxon>
        <taxon>Shinella</taxon>
    </lineage>
</organism>
<gene>
    <name evidence="1" type="ORF">GB927_018280</name>
</gene>
<comment type="caution">
    <text evidence="1">The sequence shown here is derived from an EMBL/GenBank/DDBJ whole genome shotgun (WGS) entry which is preliminary data.</text>
</comment>
<dbReference type="Proteomes" id="UP000996601">
    <property type="component" value="Unassembled WGS sequence"/>
</dbReference>
<reference evidence="1" key="1">
    <citation type="submission" date="2021-07" db="EMBL/GenBank/DDBJ databases">
        <title>Shinella sp. nov., a novel member of the genus Shinella from water.</title>
        <authorList>
            <person name="Deng Y."/>
        </authorList>
    </citation>
    <scope>NUCLEOTIDE SEQUENCE</scope>
    <source>
        <strain evidence="1">CPCC 100929</strain>
    </source>
</reference>